<evidence type="ECO:0000259" key="1">
    <source>
        <dbReference type="Pfam" id="PF14655"/>
    </source>
</evidence>
<organism evidence="2 3">
    <name type="scientific">Cuscuta europaea</name>
    <name type="common">European dodder</name>
    <dbReference type="NCBI Taxonomy" id="41803"/>
    <lineage>
        <taxon>Eukaryota</taxon>
        <taxon>Viridiplantae</taxon>
        <taxon>Streptophyta</taxon>
        <taxon>Embryophyta</taxon>
        <taxon>Tracheophyta</taxon>
        <taxon>Spermatophyta</taxon>
        <taxon>Magnoliopsida</taxon>
        <taxon>eudicotyledons</taxon>
        <taxon>Gunneridae</taxon>
        <taxon>Pentapetalae</taxon>
        <taxon>asterids</taxon>
        <taxon>lamiids</taxon>
        <taxon>Solanales</taxon>
        <taxon>Convolvulaceae</taxon>
        <taxon>Cuscuteae</taxon>
        <taxon>Cuscuta</taxon>
        <taxon>Cuscuta subgen. Cuscuta</taxon>
    </lineage>
</organism>
<dbReference type="PANTHER" id="PTHR12472:SF0">
    <property type="entry name" value="RAB3 GTPASE-ACTIVATING PROTEIN NON-CATALYTIC SUBUNIT"/>
    <property type="match status" value="1"/>
</dbReference>
<dbReference type="EMBL" id="CAMAPE010000068">
    <property type="protein sequence ID" value="CAH9115597.1"/>
    <property type="molecule type" value="Genomic_DNA"/>
</dbReference>
<reference evidence="2" key="1">
    <citation type="submission" date="2022-07" db="EMBL/GenBank/DDBJ databases">
        <authorList>
            <person name="Macas J."/>
            <person name="Novak P."/>
            <person name="Neumann P."/>
        </authorList>
    </citation>
    <scope>NUCLEOTIDE SEQUENCE</scope>
</reference>
<evidence type="ECO:0000313" key="2">
    <source>
        <dbReference type="EMBL" id="CAH9115597.1"/>
    </source>
</evidence>
<gene>
    <name evidence="2" type="ORF">CEURO_LOCUS20860</name>
</gene>
<feature type="domain" description="Rab3-GAP regulatory subunit N-terminal" evidence="1">
    <location>
        <begin position="29"/>
        <end position="223"/>
    </location>
</feature>
<dbReference type="Pfam" id="PF14655">
    <property type="entry name" value="RAB3GAP2_N"/>
    <property type="match status" value="1"/>
</dbReference>
<comment type="caution">
    <text evidence="2">The sequence shown here is derived from an EMBL/GenBank/DDBJ whole genome shotgun (WGS) entry which is preliminary data.</text>
</comment>
<name>A0A9P1ELS7_CUSEU</name>
<evidence type="ECO:0000313" key="3">
    <source>
        <dbReference type="Proteomes" id="UP001152484"/>
    </source>
</evidence>
<proteinExistence type="predicted"/>
<dbReference type="OrthoDB" id="360390at2759"/>
<dbReference type="Proteomes" id="UP001152484">
    <property type="component" value="Unassembled WGS sequence"/>
</dbReference>
<keyword evidence="3" id="KW-1185">Reference proteome</keyword>
<dbReference type="InterPro" id="IPR026059">
    <property type="entry name" value="Rab3GAP2"/>
</dbReference>
<sequence>MARRNTHTTDLGCITCDDLSDLGAGKEGWLVGNPNLLTALDTHYIALADRSIIFVIQWLGGGGGPDAKITPELSPIQPEYISALEWLIFDDIKVIAVGTSCGYFLIYSLRGDLIHKQLVNTGKVLKLRVRVTKRNQMQDASLEEVCVVMPGMIARFEGSEVQRMLQKWFRERYSQSWDPNSRGVEDSGNSFARLPYQLWNINKYGSCFDAAITGVMPPPLMELQLLLLLGSQVSIIIVQSLWETML</sequence>
<protein>
    <recommendedName>
        <fullName evidence="1">Rab3-GAP regulatory subunit N-terminal domain-containing protein</fullName>
    </recommendedName>
</protein>
<dbReference type="InterPro" id="IPR032839">
    <property type="entry name" value="RAB3GAP_N"/>
</dbReference>
<accession>A0A9P1ELS7</accession>
<dbReference type="PANTHER" id="PTHR12472">
    <property type="entry name" value="RAB3-GAP REGULATORY DOMAIN"/>
    <property type="match status" value="1"/>
</dbReference>
<dbReference type="AlphaFoldDB" id="A0A9P1ELS7"/>